<feature type="transmembrane region" description="Helical" evidence="6">
    <location>
        <begin position="286"/>
        <end position="304"/>
    </location>
</feature>
<dbReference type="KEGG" id="pej:FYC62_03635"/>
<dbReference type="InterPro" id="IPR050495">
    <property type="entry name" value="ATG22/LtaA_families"/>
</dbReference>
<gene>
    <name evidence="8" type="ORF">FYC62_03635</name>
</gene>
<evidence type="ECO:0000256" key="5">
    <source>
        <dbReference type="ARBA" id="ARBA00023136"/>
    </source>
</evidence>
<evidence type="ECO:0000256" key="2">
    <source>
        <dbReference type="ARBA" id="ARBA00022448"/>
    </source>
</evidence>
<feature type="transmembrane region" description="Helical" evidence="6">
    <location>
        <begin position="160"/>
        <end position="180"/>
    </location>
</feature>
<keyword evidence="4 6" id="KW-1133">Transmembrane helix</keyword>
<feature type="transmembrane region" description="Helical" evidence="6">
    <location>
        <begin position="379"/>
        <end position="398"/>
    </location>
</feature>
<dbReference type="AlphaFoldDB" id="A0A5C0VG46"/>
<dbReference type="GO" id="GO:0012505">
    <property type="term" value="C:endomembrane system"/>
    <property type="evidence" value="ECO:0007669"/>
    <property type="project" value="UniProtKB-SubCell"/>
</dbReference>
<organism evidence="8 9">
    <name type="scientific">Pedobacter aquae</name>
    <dbReference type="NCBI Taxonomy" id="2605747"/>
    <lineage>
        <taxon>Bacteria</taxon>
        <taxon>Pseudomonadati</taxon>
        <taxon>Bacteroidota</taxon>
        <taxon>Sphingobacteriia</taxon>
        <taxon>Sphingobacteriales</taxon>
        <taxon>Sphingobacteriaceae</taxon>
        <taxon>Pedobacter</taxon>
    </lineage>
</organism>
<evidence type="ECO:0000256" key="4">
    <source>
        <dbReference type="ARBA" id="ARBA00022989"/>
    </source>
</evidence>
<dbReference type="RefSeq" id="WP_149073954.1">
    <property type="nucleotide sequence ID" value="NZ_CP043329.1"/>
</dbReference>
<feature type="transmembrane region" description="Helical" evidence="6">
    <location>
        <begin position="58"/>
        <end position="82"/>
    </location>
</feature>
<dbReference type="SUPFAM" id="SSF103473">
    <property type="entry name" value="MFS general substrate transporter"/>
    <property type="match status" value="1"/>
</dbReference>
<evidence type="ECO:0000313" key="8">
    <source>
        <dbReference type="EMBL" id="QEK50862.1"/>
    </source>
</evidence>
<feature type="transmembrane region" description="Helical" evidence="6">
    <location>
        <begin position="410"/>
        <end position="427"/>
    </location>
</feature>
<feature type="transmembrane region" description="Helical" evidence="6">
    <location>
        <begin position="21"/>
        <end position="38"/>
    </location>
</feature>
<dbReference type="Proteomes" id="UP000323653">
    <property type="component" value="Chromosome"/>
</dbReference>
<keyword evidence="9" id="KW-1185">Reference proteome</keyword>
<accession>A0A5C0VG46</accession>
<dbReference type="PANTHER" id="PTHR23519">
    <property type="entry name" value="AUTOPHAGY-RELATED PROTEIN 22"/>
    <property type="match status" value="1"/>
</dbReference>
<dbReference type="Pfam" id="PF11700">
    <property type="entry name" value="ATG22"/>
    <property type="match status" value="1"/>
</dbReference>
<feature type="domain" description="Major facilitator superfamily (MFS) profile" evidence="7">
    <location>
        <begin position="249"/>
        <end position="442"/>
    </location>
</feature>
<evidence type="ECO:0000259" key="7">
    <source>
        <dbReference type="PROSITE" id="PS50850"/>
    </source>
</evidence>
<dbReference type="Gene3D" id="1.20.1250.20">
    <property type="entry name" value="MFS general substrate transporter like domains"/>
    <property type="match status" value="2"/>
</dbReference>
<evidence type="ECO:0000256" key="6">
    <source>
        <dbReference type="SAM" id="Phobius"/>
    </source>
</evidence>
<dbReference type="InterPro" id="IPR024671">
    <property type="entry name" value="Atg22-like"/>
</dbReference>
<feature type="transmembrane region" description="Helical" evidence="6">
    <location>
        <begin position="340"/>
        <end position="358"/>
    </location>
</feature>
<keyword evidence="5 6" id="KW-0472">Membrane</keyword>
<proteinExistence type="predicted"/>
<feature type="transmembrane region" description="Helical" evidence="6">
    <location>
        <begin position="94"/>
        <end position="114"/>
    </location>
</feature>
<feature type="transmembrane region" description="Helical" evidence="6">
    <location>
        <begin position="316"/>
        <end position="334"/>
    </location>
</feature>
<comment type="subcellular location">
    <subcellularLocation>
        <location evidence="1">Endomembrane system</location>
        <topology evidence="1">Multi-pass membrane protein</topology>
    </subcellularLocation>
</comment>
<sequence>MFKDNKKTIRSWAMFDWANSSYNLVITSTIFPAYYTAITTTKTATGTTDKVSFFGLEFVNTALSNYALAVAYLIIAIITPFLTATADYRGNKKVFLRLFTWLGALSCAGLYFFKSDTLELGVILFALAAIGYCGGIVFINSYLPEIASKEKQDAVSAKGFAYGYVGSVILQIICFVFVLMPDLFGITDATFPARLSFLLVGIWWISFAHISFRVLPKGSPNFNKVDKAKIHSGFQELLKVWKQVSQMAVLKCYLLAFFFYAMGVQTIMLVAANFGEKVLHLGTEKLIITILIIQLVAIIGAILMSKLSKRFGNIQVLIFVVSIWILVCIAAYHITNQIEFFALAAVVGLFMGGIQSLSRSTFSKFIPENTPDTASFFSFYDVTEKLAIVAGLFSFGLIEELTGSMRNSTLALASFFTVGLWVLFTVLNSQKKHKNQASIQAI</sequence>
<keyword evidence="3 6" id="KW-0812">Transmembrane</keyword>
<keyword evidence="2" id="KW-0813">Transport</keyword>
<dbReference type="InterPro" id="IPR036259">
    <property type="entry name" value="MFS_trans_sf"/>
</dbReference>
<reference evidence="8 9" key="1">
    <citation type="submission" date="2019-08" db="EMBL/GenBank/DDBJ databases">
        <title>Pedobacter sp. nov., isolated from Han river, South Korea.</title>
        <authorList>
            <person name="Lee D.-H."/>
            <person name="Kim Y.-S."/>
            <person name="Hwang E.-M."/>
            <person name="Le Tran T.C."/>
            <person name="Cha C.-J."/>
        </authorList>
    </citation>
    <scope>NUCLEOTIDE SEQUENCE [LARGE SCALE GENOMIC DNA]</scope>
    <source>
        <strain evidence="8 9">CJ43</strain>
    </source>
</reference>
<feature type="transmembrane region" description="Helical" evidence="6">
    <location>
        <begin position="195"/>
        <end position="215"/>
    </location>
</feature>
<evidence type="ECO:0000256" key="1">
    <source>
        <dbReference type="ARBA" id="ARBA00004127"/>
    </source>
</evidence>
<dbReference type="PANTHER" id="PTHR23519:SF1">
    <property type="entry name" value="AUTOPHAGY-RELATED PROTEIN 22"/>
    <property type="match status" value="1"/>
</dbReference>
<protein>
    <submittedName>
        <fullName evidence="8">MFS transporter</fullName>
    </submittedName>
</protein>
<dbReference type="GO" id="GO:0022857">
    <property type="term" value="F:transmembrane transporter activity"/>
    <property type="evidence" value="ECO:0007669"/>
    <property type="project" value="InterPro"/>
</dbReference>
<evidence type="ECO:0000256" key="3">
    <source>
        <dbReference type="ARBA" id="ARBA00022692"/>
    </source>
</evidence>
<name>A0A5C0VG46_9SPHI</name>
<feature type="transmembrane region" description="Helical" evidence="6">
    <location>
        <begin position="120"/>
        <end position="139"/>
    </location>
</feature>
<dbReference type="EMBL" id="CP043329">
    <property type="protein sequence ID" value="QEK50862.1"/>
    <property type="molecule type" value="Genomic_DNA"/>
</dbReference>
<dbReference type="PROSITE" id="PS50850">
    <property type="entry name" value="MFS"/>
    <property type="match status" value="1"/>
</dbReference>
<dbReference type="InterPro" id="IPR020846">
    <property type="entry name" value="MFS_dom"/>
</dbReference>
<feature type="transmembrane region" description="Helical" evidence="6">
    <location>
        <begin position="252"/>
        <end position="274"/>
    </location>
</feature>
<evidence type="ECO:0000313" key="9">
    <source>
        <dbReference type="Proteomes" id="UP000323653"/>
    </source>
</evidence>